<organism evidence="3 4">
    <name type="scientific">Gordonia pseudamarae</name>
    <dbReference type="NCBI Taxonomy" id="2831662"/>
    <lineage>
        <taxon>Bacteria</taxon>
        <taxon>Bacillati</taxon>
        <taxon>Actinomycetota</taxon>
        <taxon>Actinomycetes</taxon>
        <taxon>Mycobacteriales</taxon>
        <taxon>Gordoniaceae</taxon>
        <taxon>Gordonia</taxon>
    </lineage>
</organism>
<dbReference type="InterPro" id="IPR052336">
    <property type="entry name" value="MlaD_Phospholipid_Transporter"/>
</dbReference>
<dbReference type="Proteomes" id="UP001059836">
    <property type="component" value="Chromosome"/>
</dbReference>
<gene>
    <name evidence="3" type="ORF">GII31_02750</name>
</gene>
<accession>A0ABX6IFA2</accession>
<protein>
    <submittedName>
        <fullName evidence="3">MCE family protein</fullName>
    </submittedName>
</protein>
<proteinExistence type="predicted"/>
<name>A0ABX6IFA2_9ACTN</name>
<sequence length="323" mass="34319">MSGLSGKNRGNGPRFSDRQWGLIGFAVVAIILGIIAAISVVDLDSTEYRADVSDAGAIKKGADVRLAGITVGEVTDVSLHSDHASITFTVEDDVFVGSQTSLSVRMLTVVGGHYIALQPAGSTPLGTATIPADRVILPYSLPEIFQDAIEPVSGIEGDTLRKTMKTLGRATADNPQSLKRAVAAVDSIVEILDKQNADVSRTLAMADEYVGAIEDTKSSFKQIIDSWVFLEDLAEEKMVITGKALTSVATILESLSPLGKHYNSTLRPMAIELAKAQKPLGELINKWSDLVGSITQIGDKLRTAAGEERTPITICVPTPEKGC</sequence>
<feature type="transmembrane region" description="Helical" evidence="1">
    <location>
        <begin position="20"/>
        <end position="41"/>
    </location>
</feature>
<dbReference type="PANTHER" id="PTHR33371:SF18">
    <property type="entry name" value="MCE-FAMILY PROTEIN MCE3C"/>
    <property type="match status" value="1"/>
</dbReference>
<dbReference type="RefSeq" id="WP_213246600.1">
    <property type="nucleotide sequence ID" value="NZ_CP045806.1"/>
</dbReference>
<keyword evidence="1" id="KW-1133">Transmembrane helix</keyword>
<dbReference type="Pfam" id="PF02470">
    <property type="entry name" value="MlaD"/>
    <property type="match status" value="1"/>
</dbReference>
<dbReference type="InterPro" id="IPR003399">
    <property type="entry name" value="Mce/MlaD"/>
</dbReference>
<keyword evidence="1" id="KW-0812">Transmembrane</keyword>
<dbReference type="PANTHER" id="PTHR33371">
    <property type="entry name" value="INTERMEMBRANE PHOSPHOLIPID TRANSPORT SYSTEM BINDING PROTEIN MLAD-RELATED"/>
    <property type="match status" value="1"/>
</dbReference>
<keyword evidence="1" id="KW-0472">Membrane</keyword>
<keyword evidence="4" id="KW-1185">Reference proteome</keyword>
<evidence type="ECO:0000313" key="3">
    <source>
        <dbReference type="EMBL" id="QHN33988.1"/>
    </source>
</evidence>
<feature type="domain" description="Mce/MlaD" evidence="2">
    <location>
        <begin position="45"/>
        <end position="119"/>
    </location>
</feature>
<reference evidence="3" key="1">
    <citation type="journal article" date="2021" name="Nat. Microbiol.">
        <title>Cocultivation of an ultrasmall environmental parasitic bacterium with lytic ability against bacteria associated with wastewater foams.</title>
        <authorList>
            <person name="Batinovic S."/>
            <person name="Rose J.J.A."/>
            <person name="Ratcliffe J."/>
            <person name="Seviour R.J."/>
            <person name="Petrovski S."/>
        </authorList>
    </citation>
    <scope>NUCLEOTIDE SEQUENCE</scope>
    <source>
        <strain evidence="3">CON9</strain>
    </source>
</reference>
<evidence type="ECO:0000313" key="4">
    <source>
        <dbReference type="Proteomes" id="UP001059836"/>
    </source>
</evidence>
<evidence type="ECO:0000259" key="2">
    <source>
        <dbReference type="Pfam" id="PF02470"/>
    </source>
</evidence>
<dbReference type="EMBL" id="CP045809">
    <property type="protein sequence ID" value="QHN33988.1"/>
    <property type="molecule type" value="Genomic_DNA"/>
</dbReference>
<evidence type="ECO:0000256" key="1">
    <source>
        <dbReference type="SAM" id="Phobius"/>
    </source>
</evidence>